<dbReference type="SUPFAM" id="SSF53067">
    <property type="entry name" value="Actin-like ATPase domain"/>
    <property type="match status" value="1"/>
</dbReference>
<name>A0A9D2RVC0_9FIRM</name>
<dbReference type="InterPro" id="IPR043129">
    <property type="entry name" value="ATPase_NBD"/>
</dbReference>
<dbReference type="Proteomes" id="UP000823842">
    <property type="component" value="Unassembled WGS sequence"/>
</dbReference>
<dbReference type="EC" id="2.7.1.55" evidence="2"/>
<protein>
    <submittedName>
        <fullName evidence="2">Allose kinase</fullName>
        <ecNumber evidence="2">2.7.1.55</ecNumber>
    </submittedName>
</protein>
<organism evidence="2 3">
    <name type="scientific">Candidatus Blautia faecavium</name>
    <dbReference type="NCBI Taxonomy" id="2838487"/>
    <lineage>
        <taxon>Bacteria</taxon>
        <taxon>Bacillati</taxon>
        <taxon>Bacillota</taxon>
        <taxon>Clostridia</taxon>
        <taxon>Lachnospirales</taxon>
        <taxon>Lachnospiraceae</taxon>
        <taxon>Blautia</taxon>
    </lineage>
</organism>
<comment type="caution">
    <text evidence="2">The sequence shown here is derived from an EMBL/GenBank/DDBJ whole genome shotgun (WGS) entry which is preliminary data.</text>
</comment>
<reference evidence="2" key="2">
    <citation type="submission" date="2021-04" db="EMBL/GenBank/DDBJ databases">
        <authorList>
            <person name="Gilroy R."/>
        </authorList>
    </citation>
    <scope>NUCLEOTIDE SEQUENCE</scope>
    <source>
        <strain evidence="2">ChiSjej1B19-5720</strain>
    </source>
</reference>
<dbReference type="GO" id="GO:0008787">
    <property type="term" value="F:D-allose kinase activity"/>
    <property type="evidence" value="ECO:0007669"/>
    <property type="project" value="UniProtKB-EC"/>
</dbReference>
<dbReference type="CDD" id="cd24070">
    <property type="entry name" value="ASKHA_NBD_ROK_AlsK"/>
    <property type="match status" value="1"/>
</dbReference>
<dbReference type="Gene3D" id="3.30.420.40">
    <property type="match status" value="2"/>
</dbReference>
<proteinExistence type="inferred from homology"/>
<reference evidence="2" key="1">
    <citation type="journal article" date="2021" name="PeerJ">
        <title>Extensive microbial diversity within the chicken gut microbiome revealed by metagenomics and culture.</title>
        <authorList>
            <person name="Gilroy R."/>
            <person name="Ravi A."/>
            <person name="Getino M."/>
            <person name="Pursley I."/>
            <person name="Horton D.L."/>
            <person name="Alikhan N.F."/>
            <person name="Baker D."/>
            <person name="Gharbi K."/>
            <person name="Hall N."/>
            <person name="Watson M."/>
            <person name="Adriaenssens E.M."/>
            <person name="Foster-Nyarko E."/>
            <person name="Jarju S."/>
            <person name="Secka A."/>
            <person name="Antonio M."/>
            <person name="Oren A."/>
            <person name="Chaudhuri R.R."/>
            <person name="La Ragione R."/>
            <person name="Hildebrand F."/>
            <person name="Pallen M.J."/>
        </authorList>
    </citation>
    <scope>NUCLEOTIDE SEQUENCE</scope>
    <source>
        <strain evidence="2">ChiSjej1B19-5720</strain>
    </source>
</reference>
<dbReference type="EMBL" id="DWYZ01000021">
    <property type="protein sequence ID" value="HJB27329.1"/>
    <property type="molecule type" value="Genomic_DNA"/>
</dbReference>
<gene>
    <name evidence="2" type="primary">alsK</name>
    <name evidence="2" type="ORF">IAA06_00840</name>
</gene>
<evidence type="ECO:0000313" key="2">
    <source>
        <dbReference type="EMBL" id="HJB27329.1"/>
    </source>
</evidence>
<keyword evidence="2" id="KW-0808">Transferase</keyword>
<dbReference type="PANTHER" id="PTHR18964:SF149">
    <property type="entry name" value="BIFUNCTIONAL UDP-N-ACETYLGLUCOSAMINE 2-EPIMERASE_N-ACETYLMANNOSAMINE KINASE"/>
    <property type="match status" value="1"/>
</dbReference>
<dbReference type="NCBIfam" id="NF007251">
    <property type="entry name" value="PRK09698.1"/>
    <property type="match status" value="1"/>
</dbReference>
<evidence type="ECO:0000256" key="1">
    <source>
        <dbReference type="ARBA" id="ARBA00006479"/>
    </source>
</evidence>
<evidence type="ECO:0000313" key="3">
    <source>
        <dbReference type="Proteomes" id="UP000823842"/>
    </source>
</evidence>
<dbReference type="Pfam" id="PF00480">
    <property type="entry name" value="ROK"/>
    <property type="match status" value="1"/>
</dbReference>
<comment type="similarity">
    <text evidence="1">Belongs to the ROK (NagC/XylR) family.</text>
</comment>
<dbReference type="InterPro" id="IPR000600">
    <property type="entry name" value="ROK"/>
</dbReference>
<dbReference type="PANTHER" id="PTHR18964">
    <property type="entry name" value="ROK (REPRESSOR, ORF, KINASE) FAMILY"/>
    <property type="match status" value="1"/>
</dbReference>
<accession>A0A9D2RVC0</accession>
<sequence>MTEKRSFVIGADIGGTYLRIGGVDLDNRLVCFQKVPVGEVFSSRDALLDLKNYLLKYIRQPEFEGEIKAIGMGFPATINRERTVVVQAPNIPYMENLPITDYLQKELSFPVFIEKDVNLTLLYDKDYYRIPDEGILVGCYFGTGIGNAILINGKLLKGKDGAAGELGHMKVWGSEEPCGCGNKGCLENLAGGKYLAKLCREQYSGTPIEQIFEKHGKEPLLQEFVKRMAIAVSSEINILNPDHVILGGGVLAMKDFPVSYLTE</sequence>
<keyword evidence="2" id="KW-0418">Kinase</keyword>
<dbReference type="AlphaFoldDB" id="A0A9D2RVC0"/>